<proteinExistence type="predicted"/>
<name>A0A1Z4C453_9GAMM</name>
<reference evidence="1 2" key="1">
    <citation type="submission" date="2017-06" db="EMBL/GenBank/DDBJ databases">
        <title>Genome Sequencing of the methanotroph Methylovulum psychrotolerants str. HV10-M2 isolated from a high-altitude environment.</title>
        <authorList>
            <person name="Mateos-Rivera A."/>
        </authorList>
    </citation>
    <scope>NUCLEOTIDE SEQUENCE [LARGE SCALE GENOMIC DNA]</scope>
    <source>
        <strain evidence="1 2">HV10_M2</strain>
    </source>
</reference>
<gene>
    <name evidence="1" type="ORF">CEK71_20715</name>
</gene>
<accession>A0A1Z4C453</accession>
<sequence>MDTPAYLNPLLFNQLLNQVGQAVAWRRAVACPCVSRDSGQPRVDCVQCFGAGHIWGEPTAAQAGVISGAQAQALEGFGLLDVGDVVLSIPSDSPLYAIGGYDRVQLCNRTEPFSLVLVAGLNGVDFVVAQVDSVVWLDSTDTLVSGSVPEVEGGRLRWQGLVPPDGVAYTLTGRRYPEYYCYQDQPVDRPHQFGASLPRRVVLKRYGLLGR</sequence>
<evidence type="ECO:0000313" key="2">
    <source>
        <dbReference type="Proteomes" id="UP000197019"/>
    </source>
</evidence>
<protein>
    <submittedName>
        <fullName evidence="1">Uncharacterized protein</fullName>
    </submittedName>
</protein>
<dbReference type="KEGG" id="mpsy:CEK71_20715"/>
<dbReference type="OrthoDB" id="7061928at2"/>
<evidence type="ECO:0000313" key="1">
    <source>
        <dbReference type="EMBL" id="ASF48290.1"/>
    </source>
</evidence>
<dbReference type="EMBL" id="CP022129">
    <property type="protein sequence ID" value="ASF48290.1"/>
    <property type="molecule type" value="Genomic_DNA"/>
</dbReference>
<organism evidence="1 2">
    <name type="scientific">Methylovulum psychrotolerans</name>
    <dbReference type="NCBI Taxonomy" id="1704499"/>
    <lineage>
        <taxon>Bacteria</taxon>
        <taxon>Pseudomonadati</taxon>
        <taxon>Pseudomonadota</taxon>
        <taxon>Gammaproteobacteria</taxon>
        <taxon>Methylococcales</taxon>
        <taxon>Methylococcaceae</taxon>
        <taxon>Methylovulum</taxon>
    </lineage>
</organism>
<dbReference type="RefSeq" id="WP_088621160.1">
    <property type="nucleotide sequence ID" value="NZ_CP022129.1"/>
</dbReference>
<dbReference type="Proteomes" id="UP000197019">
    <property type="component" value="Chromosome"/>
</dbReference>
<keyword evidence="2" id="KW-1185">Reference proteome</keyword>
<dbReference type="AlphaFoldDB" id="A0A1Z4C453"/>